<evidence type="ECO:0000259" key="3">
    <source>
        <dbReference type="Pfam" id="PF13649"/>
    </source>
</evidence>
<protein>
    <submittedName>
        <fullName evidence="4">Ubiquinone/menaquinone biosynthesis C-methylase UbiE</fullName>
    </submittedName>
</protein>
<evidence type="ECO:0000313" key="5">
    <source>
        <dbReference type="Proteomes" id="UP000219167"/>
    </source>
</evidence>
<dbReference type="RefSeq" id="WP_097135688.1">
    <property type="nucleotide sequence ID" value="NZ_OBQD01000001.1"/>
</dbReference>
<dbReference type="PANTHER" id="PTHR43861">
    <property type="entry name" value="TRANS-ACONITATE 2-METHYLTRANSFERASE-RELATED"/>
    <property type="match status" value="1"/>
</dbReference>
<sequence>MPAFDRLFDDAAFAGFYDLDNGWGDDLEYCAGLARDATSVLDLGCGTGALATSLGPTRRVTGVDPAAAMLDIARARAGAQSIRFIEGDARTIRLGETFDLVVMTGHAFQVFLTEDDQRAALRTIAAHLAPEGRFVFDTRNPAAREWLEWVPEASLRVLDDPRFGKVRAWNDVTHDESTGIVSYETHYLAEAGGEHLSTTSSILFTDKAKIEAMLLECGLRAERFAGDWQGGEWTPDASEIIPIGTLAAATV</sequence>
<keyword evidence="5" id="KW-1185">Reference proteome</keyword>
<dbReference type="PANTHER" id="PTHR43861:SF1">
    <property type="entry name" value="TRANS-ACONITATE 2-METHYLTRANSFERASE"/>
    <property type="match status" value="1"/>
</dbReference>
<dbReference type="OrthoDB" id="9811589at2"/>
<evidence type="ECO:0000256" key="2">
    <source>
        <dbReference type="ARBA" id="ARBA00022679"/>
    </source>
</evidence>
<dbReference type="InterPro" id="IPR041698">
    <property type="entry name" value="Methyltransf_25"/>
</dbReference>
<feature type="domain" description="Methyltransferase" evidence="3">
    <location>
        <begin position="40"/>
        <end position="132"/>
    </location>
</feature>
<gene>
    <name evidence="4" type="ORF">SAMN05892877_101274</name>
</gene>
<dbReference type="CDD" id="cd02440">
    <property type="entry name" value="AdoMet_MTases"/>
    <property type="match status" value="1"/>
</dbReference>
<dbReference type="Pfam" id="PF13649">
    <property type="entry name" value="Methyltransf_25"/>
    <property type="match status" value="1"/>
</dbReference>
<evidence type="ECO:0000256" key="1">
    <source>
        <dbReference type="ARBA" id="ARBA00022603"/>
    </source>
</evidence>
<dbReference type="SUPFAM" id="SSF53335">
    <property type="entry name" value="S-adenosyl-L-methionine-dependent methyltransferases"/>
    <property type="match status" value="1"/>
</dbReference>
<keyword evidence="1 4" id="KW-0489">Methyltransferase</keyword>
<keyword evidence="2" id="KW-0808">Transferase</keyword>
<reference evidence="4 5" key="1">
    <citation type="submission" date="2017-08" db="EMBL/GenBank/DDBJ databases">
        <authorList>
            <person name="de Groot N.N."/>
        </authorList>
    </citation>
    <scope>NUCLEOTIDE SEQUENCE [LARGE SCALE GENOMIC DNA]</scope>
    <source>
        <strain evidence="4 5">JC85</strain>
    </source>
</reference>
<dbReference type="Gene3D" id="3.40.50.150">
    <property type="entry name" value="Vaccinia Virus protein VP39"/>
    <property type="match status" value="1"/>
</dbReference>
<proteinExistence type="predicted"/>
<organism evidence="4 5">
    <name type="scientific">Rhizobium subbaraonis</name>
    <dbReference type="NCBI Taxonomy" id="908946"/>
    <lineage>
        <taxon>Bacteria</taxon>
        <taxon>Pseudomonadati</taxon>
        <taxon>Pseudomonadota</taxon>
        <taxon>Alphaproteobacteria</taxon>
        <taxon>Hyphomicrobiales</taxon>
        <taxon>Rhizobiaceae</taxon>
        <taxon>Rhizobium/Agrobacterium group</taxon>
        <taxon>Rhizobium</taxon>
    </lineage>
</organism>
<dbReference type="InterPro" id="IPR029063">
    <property type="entry name" value="SAM-dependent_MTases_sf"/>
</dbReference>
<keyword evidence="4" id="KW-0830">Ubiquinone</keyword>
<dbReference type="GO" id="GO:0032259">
    <property type="term" value="P:methylation"/>
    <property type="evidence" value="ECO:0007669"/>
    <property type="project" value="UniProtKB-KW"/>
</dbReference>
<dbReference type="Proteomes" id="UP000219167">
    <property type="component" value="Unassembled WGS sequence"/>
</dbReference>
<dbReference type="Gene3D" id="2.20.130.10">
    <property type="entry name" value="CAC2371-like domains"/>
    <property type="match status" value="1"/>
</dbReference>
<name>A0A285U1I5_9HYPH</name>
<dbReference type="AlphaFoldDB" id="A0A285U1I5"/>
<evidence type="ECO:0000313" key="4">
    <source>
        <dbReference type="EMBL" id="SOC35278.1"/>
    </source>
</evidence>
<dbReference type="GO" id="GO:0008168">
    <property type="term" value="F:methyltransferase activity"/>
    <property type="evidence" value="ECO:0007669"/>
    <property type="project" value="UniProtKB-KW"/>
</dbReference>
<accession>A0A285U1I5</accession>
<dbReference type="EMBL" id="OBQD01000001">
    <property type="protein sequence ID" value="SOC35278.1"/>
    <property type="molecule type" value="Genomic_DNA"/>
</dbReference>